<protein>
    <submittedName>
        <fullName evidence="9">Type II secretion system F family protein</fullName>
    </submittedName>
</protein>
<comment type="similarity">
    <text evidence="2">Belongs to the GSP F family.</text>
</comment>
<keyword evidence="10" id="KW-1185">Reference proteome</keyword>
<dbReference type="Gene3D" id="1.20.81.30">
    <property type="entry name" value="Type II secretion system (T2SS), domain F"/>
    <property type="match status" value="2"/>
</dbReference>
<dbReference type="AlphaFoldDB" id="A0A845QGR6"/>
<keyword evidence="4 7" id="KW-0812">Transmembrane</keyword>
<keyword evidence="6 7" id="KW-0472">Membrane</keyword>
<comment type="caution">
    <text evidence="9">The sequence shown here is derived from an EMBL/GenBank/DDBJ whole genome shotgun (WGS) entry which is preliminary data.</text>
</comment>
<dbReference type="RefSeq" id="WP_160201532.1">
    <property type="nucleotide sequence ID" value="NZ_QXWK01000010.1"/>
</dbReference>
<dbReference type="Pfam" id="PF00482">
    <property type="entry name" value="T2SSF"/>
    <property type="match status" value="2"/>
</dbReference>
<keyword evidence="5 7" id="KW-1133">Transmembrane helix</keyword>
<name>A0A845QGR6_9FIRM</name>
<evidence type="ECO:0000256" key="5">
    <source>
        <dbReference type="ARBA" id="ARBA00022989"/>
    </source>
</evidence>
<dbReference type="GO" id="GO:0005886">
    <property type="term" value="C:plasma membrane"/>
    <property type="evidence" value="ECO:0007669"/>
    <property type="project" value="UniProtKB-SubCell"/>
</dbReference>
<evidence type="ECO:0000313" key="9">
    <source>
        <dbReference type="EMBL" id="NBH61250.1"/>
    </source>
</evidence>
<evidence type="ECO:0000313" key="10">
    <source>
        <dbReference type="Proteomes" id="UP000446866"/>
    </source>
</evidence>
<feature type="transmembrane region" description="Helical" evidence="7">
    <location>
        <begin position="165"/>
        <end position="186"/>
    </location>
</feature>
<evidence type="ECO:0000256" key="4">
    <source>
        <dbReference type="ARBA" id="ARBA00022692"/>
    </source>
</evidence>
<feature type="transmembrane region" description="Helical" evidence="7">
    <location>
        <begin position="316"/>
        <end position="340"/>
    </location>
</feature>
<evidence type="ECO:0000256" key="3">
    <source>
        <dbReference type="ARBA" id="ARBA00022475"/>
    </source>
</evidence>
<evidence type="ECO:0000256" key="7">
    <source>
        <dbReference type="SAM" id="Phobius"/>
    </source>
</evidence>
<dbReference type="InterPro" id="IPR018076">
    <property type="entry name" value="T2SS_GspF_dom"/>
</dbReference>
<evidence type="ECO:0000259" key="8">
    <source>
        <dbReference type="Pfam" id="PF00482"/>
    </source>
</evidence>
<dbReference type="Proteomes" id="UP000446866">
    <property type="component" value="Unassembled WGS sequence"/>
</dbReference>
<keyword evidence="3" id="KW-1003">Cell membrane</keyword>
<feature type="domain" description="Type II secretion system protein GspF" evidence="8">
    <location>
        <begin position="14"/>
        <end position="132"/>
    </location>
</feature>
<comment type="subcellular location">
    <subcellularLocation>
        <location evidence="1">Cell membrane</location>
        <topology evidence="1">Multi-pass membrane protein</topology>
    </subcellularLocation>
</comment>
<dbReference type="InterPro" id="IPR003004">
    <property type="entry name" value="GspF/PilC"/>
</dbReference>
<dbReference type="EMBL" id="QXWK01000010">
    <property type="protein sequence ID" value="NBH61250.1"/>
    <property type="molecule type" value="Genomic_DNA"/>
</dbReference>
<evidence type="ECO:0000256" key="2">
    <source>
        <dbReference type="ARBA" id="ARBA00005745"/>
    </source>
</evidence>
<dbReference type="PRINTS" id="PR00812">
    <property type="entry name" value="BCTERIALGSPF"/>
</dbReference>
<organism evidence="9 10">
    <name type="scientific">Anaerotruncus colihominis</name>
    <dbReference type="NCBI Taxonomy" id="169435"/>
    <lineage>
        <taxon>Bacteria</taxon>
        <taxon>Bacillati</taxon>
        <taxon>Bacillota</taxon>
        <taxon>Clostridia</taxon>
        <taxon>Eubacteriales</taxon>
        <taxon>Oscillospiraceae</taxon>
        <taxon>Anaerotruncus</taxon>
    </lineage>
</organism>
<dbReference type="PANTHER" id="PTHR30012">
    <property type="entry name" value="GENERAL SECRETION PATHWAY PROTEIN"/>
    <property type="match status" value="1"/>
</dbReference>
<evidence type="ECO:0000256" key="6">
    <source>
        <dbReference type="ARBA" id="ARBA00023136"/>
    </source>
</evidence>
<sequence length="344" mass="37156">MNQILSNEMIAALCLELSLLFHAGIPVGDALALLSEEADYKEILEGMAQKADDGVSLSECFRESGRFPAYVCGLIDVGEHAGRTEEALTALATYYERRVRLNKRIKSALLYPAVMLVLMLIVIGILLVKVLPIFDDVYASLGGQLTGVGGGLLMLGRWLDKAMPVLWILLAAVMIFLVAFAAIRSFREKLLGAWRNSRGDKGIFRQLNTSRLIQAFAMGVSSGLQTEEALELSAELLCDVPGAKMRCETCRNLIDEGKSLNAAMQESGMLPAASCRLMELGQKSGTMDATVEKIAADLSEESEFAIEAMVGKVEPALVLVCALLVGLILLSVMLPLMHIMSAIG</sequence>
<dbReference type="PANTHER" id="PTHR30012:SF0">
    <property type="entry name" value="TYPE II SECRETION SYSTEM PROTEIN F-RELATED"/>
    <property type="match status" value="1"/>
</dbReference>
<feature type="transmembrane region" description="Helical" evidence="7">
    <location>
        <begin position="109"/>
        <end position="131"/>
    </location>
</feature>
<proteinExistence type="inferred from homology"/>
<dbReference type="InterPro" id="IPR042094">
    <property type="entry name" value="T2SS_GspF_sf"/>
</dbReference>
<accession>A0A845QGR6</accession>
<evidence type="ECO:0000256" key="1">
    <source>
        <dbReference type="ARBA" id="ARBA00004651"/>
    </source>
</evidence>
<feature type="domain" description="Type II secretion system protein GspF" evidence="8">
    <location>
        <begin position="213"/>
        <end position="335"/>
    </location>
</feature>
<reference evidence="9 10" key="1">
    <citation type="submission" date="2018-08" db="EMBL/GenBank/DDBJ databases">
        <title>Murine metabolic-syndrome-specific gut microbial biobank.</title>
        <authorList>
            <person name="Liu C."/>
        </authorList>
    </citation>
    <scope>NUCLEOTIDE SEQUENCE [LARGE SCALE GENOMIC DNA]</scope>
    <source>
        <strain evidence="9 10">28</strain>
    </source>
</reference>
<gene>
    <name evidence="9" type="ORF">D0435_06245</name>
</gene>